<keyword evidence="2" id="KW-0238">DNA-binding</keyword>
<dbReference type="PANTHER" id="PTHR35145:SF1">
    <property type="entry name" value="CYTOPLASMIC PROTEIN"/>
    <property type="match status" value="1"/>
</dbReference>
<dbReference type="InterPro" id="IPR007351">
    <property type="entry name" value="YjbR"/>
</dbReference>
<accession>A0AA41QIE1</accession>
<dbReference type="GO" id="GO:0003677">
    <property type="term" value="F:DNA binding"/>
    <property type="evidence" value="ECO:0007669"/>
    <property type="project" value="UniProtKB-KW"/>
</dbReference>
<protein>
    <submittedName>
        <fullName evidence="2">MmcQ/YjbR family DNA-binding protein</fullName>
    </submittedName>
</protein>
<name>A0AA41QIE1_9MICO</name>
<dbReference type="EMBL" id="JAKGSG010000071">
    <property type="protein sequence ID" value="MCF4123743.1"/>
    <property type="molecule type" value="Genomic_DNA"/>
</dbReference>
<dbReference type="Proteomes" id="UP001165405">
    <property type="component" value="Unassembled WGS sequence"/>
</dbReference>
<feature type="region of interest" description="Disordered" evidence="1">
    <location>
        <begin position="1"/>
        <end position="29"/>
    </location>
</feature>
<proteinExistence type="predicted"/>
<dbReference type="Gene3D" id="3.90.1150.30">
    <property type="match status" value="1"/>
</dbReference>
<gene>
    <name evidence="2" type="ORF">L1785_22545</name>
</gene>
<dbReference type="AlphaFoldDB" id="A0AA41QIE1"/>
<dbReference type="InterPro" id="IPR058532">
    <property type="entry name" value="YjbR/MT2646/Rv2570-like"/>
</dbReference>
<reference evidence="2" key="1">
    <citation type="submission" date="2022-01" db="EMBL/GenBank/DDBJ databases">
        <title>Antribacter sp. nov., isolated from Guizhou of China.</title>
        <authorList>
            <person name="Chengliang C."/>
            <person name="Ya Z."/>
        </authorList>
    </citation>
    <scope>NUCLEOTIDE SEQUENCE</scope>
    <source>
        <strain evidence="2">KLBMP 9083</strain>
    </source>
</reference>
<dbReference type="RefSeq" id="WP_236091489.1">
    <property type="nucleotide sequence ID" value="NZ_JAKGSG010000071.1"/>
</dbReference>
<evidence type="ECO:0000256" key="1">
    <source>
        <dbReference type="SAM" id="MobiDB-lite"/>
    </source>
</evidence>
<organism evidence="2 3">
    <name type="scientific">Antribacter soli</name>
    <dbReference type="NCBI Taxonomy" id="2910976"/>
    <lineage>
        <taxon>Bacteria</taxon>
        <taxon>Bacillati</taxon>
        <taxon>Actinomycetota</taxon>
        <taxon>Actinomycetes</taxon>
        <taxon>Micrococcales</taxon>
        <taxon>Promicromonosporaceae</taxon>
        <taxon>Antribacter</taxon>
    </lineage>
</organism>
<keyword evidence="3" id="KW-1185">Reference proteome</keyword>
<comment type="caution">
    <text evidence="2">The sequence shown here is derived from an EMBL/GenBank/DDBJ whole genome shotgun (WGS) entry which is preliminary data.</text>
</comment>
<sequence>MSLPGEQLQQTARDAAGSLAGVSHGRPFTPHLDVWKVAEKVFLVVTDDDPDAQIITVKVDPDHGEALGRDHETITVGRYFDKRHWVSVGPGRGITKRLVEDLVHGSYELVVDGLPRKDKAA</sequence>
<dbReference type="InterPro" id="IPR038056">
    <property type="entry name" value="YjbR-like_sf"/>
</dbReference>
<dbReference type="SUPFAM" id="SSF142906">
    <property type="entry name" value="YjbR-like"/>
    <property type="match status" value="1"/>
</dbReference>
<dbReference type="Pfam" id="PF04237">
    <property type="entry name" value="YjbR"/>
    <property type="match status" value="1"/>
</dbReference>
<dbReference type="PANTHER" id="PTHR35145">
    <property type="entry name" value="CYTOPLASMIC PROTEIN-RELATED"/>
    <property type="match status" value="1"/>
</dbReference>
<evidence type="ECO:0000313" key="2">
    <source>
        <dbReference type="EMBL" id="MCF4123743.1"/>
    </source>
</evidence>
<evidence type="ECO:0000313" key="3">
    <source>
        <dbReference type="Proteomes" id="UP001165405"/>
    </source>
</evidence>